<dbReference type="InterPro" id="IPR004089">
    <property type="entry name" value="MCPsignal_dom"/>
</dbReference>
<keyword evidence="1" id="KW-0145">Chemotaxis</keyword>
<keyword evidence="3" id="KW-0807">Transducer</keyword>
<dbReference type="Gene3D" id="1.10.287.950">
    <property type="entry name" value="Methyl-accepting chemotaxis protein"/>
    <property type="match status" value="1"/>
</dbReference>
<evidence type="ECO:0000313" key="6">
    <source>
        <dbReference type="EMBL" id="AZN70833.1"/>
    </source>
</evidence>
<dbReference type="KEGG" id="abaw:D5400_05685"/>
<dbReference type="Pfam" id="PF00015">
    <property type="entry name" value="MCPsignal"/>
    <property type="match status" value="1"/>
</dbReference>
<reference evidence="6 7" key="1">
    <citation type="submission" date="2018-09" db="EMBL/GenBank/DDBJ databases">
        <title>Marinorhizobium profundi gen. nov., sp. nov., isolated from a deep-sea sediment sample from the New Britain Trench and proposal of Marinorhizobiaceae fam. nov. in the order Rhizobiales of the class Alphaproteobacteria.</title>
        <authorList>
            <person name="Cao J."/>
        </authorList>
    </citation>
    <scope>NUCLEOTIDE SEQUENCE [LARGE SCALE GENOMIC DNA]</scope>
    <source>
        <strain evidence="6 7">WS11</strain>
    </source>
</reference>
<dbReference type="PROSITE" id="PS50111">
    <property type="entry name" value="CHEMOTAXIS_TRANSDUC_2"/>
    <property type="match status" value="1"/>
</dbReference>
<evidence type="ECO:0000313" key="7">
    <source>
        <dbReference type="Proteomes" id="UP000268192"/>
    </source>
</evidence>
<dbReference type="SMART" id="SM00283">
    <property type="entry name" value="MA"/>
    <property type="match status" value="1"/>
</dbReference>
<organism evidence="6 7">
    <name type="scientific">Georhizobium profundi</name>
    <dbReference type="NCBI Taxonomy" id="2341112"/>
    <lineage>
        <taxon>Bacteria</taxon>
        <taxon>Pseudomonadati</taxon>
        <taxon>Pseudomonadota</taxon>
        <taxon>Alphaproteobacteria</taxon>
        <taxon>Hyphomicrobiales</taxon>
        <taxon>Rhizobiaceae</taxon>
        <taxon>Georhizobium</taxon>
    </lineage>
</organism>
<evidence type="ECO:0000256" key="2">
    <source>
        <dbReference type="ARBA" id="ARBA00029447"/>
    </source>
</evidence>
<comment type="similarity">
    <text evidence="2">Belongs to the methyl-accepting chemotaxis (MCP) protein family.</text>
</comment>
<sequence length="520" mass="55242">MRQDRLNEHGFRSDRTAFVASTIGQGEREALRLVLPILGTSAKSGIVSCLDSAQQSGAIDGNMQGRLKRSLAQRLDAILDNQDDLARAEIDPVLTEAGAPIGLVLAAYGQAIEAAITTIVEQPRQRRWPSLSKPEGVDLTAVSALVKSVFADIEAMVSERAARLEDTFKREAEARRLDTRQRIETVLLPPLQHAARGDTGRRLEPARLPDSLATVAGTINAVLVELDQHRGALAEATKTLRSSGVLAENAQEQVLALTGEARLVVETARQNSAHLSAAVGTAEARLAVVGTSLSDTRAKASEGDSAAAHTMAAMADIERSAEEISRLIGSVDDIAFQTNLLALNAGIEAARAGDAGRGFAVVASEVRALAERSADAAKDIKRIVAQTKSHVVQGSARVRETRDILKDVLLRMSAVDVDAKTAGEDLIAIKSDCGLLGQGFGRMAETFDAIDRAGQAAKASISHIMSVALHGGSHVEDRVGMPVAPHAYGRRETARSTEPVANKRHSRDNDAWGYLRSLGA</sequence>
<name>A0A3S9B1K9_9HYPH</name>
<dbReference type="InterPro" id="IPR051310">
    <property type="entry name" value="MCP_chemotaxis"/>
</dbReference>
<dbReference type="SUPFAM" id="SSF58104">
    <property type="entry name" value="Methyl-accepting chemotaxis protein (MCP) signaling domain"/>
    <property type="match status" value="1"/>
</dbReference>
<proteinExistence type="inferred from homology"/>
<dbReference type="GO" id="GO:0006935">
    <property type="term" value="P:chemotaxis"/>
    <property type="evidence" value="ECO:0007669"/>
    <property type="project" value="UniProtKB-KW"/>
</dbReference>
<dbReference type="EMBL" id="CP032509">
    <property type="protein sequence ID" value="AZN70833.1"/>
    <property type="molecule type" value="Genomic_DNA"/>
</dbReference>
<accession>A0A3S9B1K9</accession>
<dbReference type="GO" id="GO:0016020">
    <property type="term" value="C:membrane"/>
    <property type="evidence" value="ECO:0007669"/>
    <property type="project" value="InterPro"/>
</dbReference>
<gene>
    <name evidence="6" type="ORF">D5400_05685</name>
</gene>
<dbReference type="GO" id="GO:0007165">
    <property type="term" value="P:signal transduction"/>
    <property type="evidence" value="ECO:0007669"/>
    <property type="project" value="UniProtKB-KW"/>
</dbReference>
<evidence type="ECO:0000256" key="3">
    <source>
        <dbReference type="PROSITE-ProRule" id="PRU00284"/>
    </source>
</evidence>
<keyword evidence="7" id="KW-1185">Reference proteome</keyword>
<dbReference type="AlphaFoldDB" id="A0A3S9B1K9"/>
<dbReference type="Proteomes" id="UP000268192">
    <property type="component" value="Chromosome"/>
</dbReference>
<feature type="domain" description="Methyl-accepting transducer" evidence="5">
    <location>
        <begin position="236"/>
        <end position="409"/>
    </location>
</feature>
<feature type="region of interest" description="Disordered" evidence="4">
    <location>
        <begin position="485"/>
        <end position="505"/>
    </location>
</feature>
<protein>
    <recommendedName>
        <fullName evidence="5">Methyl-accepting transducer domain-containing protein</fullName>
    </recommendedName>
</protein>
<dbReference type="OrthoDB" id="266313at2"/>
<evidence type="ECO:0000256" key="4">
    <source>
        <dbReference type="SAM" id="MobiDB-lite"/>
    </source>
</evidence>
<evidence type="ECO:0000259" key="5">
    <source>
        <dbReference type="PROSITE" id="PS50111"/>
    </source>
</evidence>
<evidence type="ECO:0000256" key="1">
    <source>
        <dbReference type="ARBA" id="ARBA00022500"/>
    </source>
</evidence>
<dbReference type="PANTHER" id="PTHR43531:SF11">
    <property type="entry name" value="METHYL-ACCEPTING CHEMOTAXIS PROTEIN 3"/>
    <property type="match status" value="1"/>
</dbReference>
<dbReference type="PANTHER" id="PTHR43531">
    <property type="entry name" value="PROTEIN ICFG"/>
    <property type="match status" value="1"/>
</dbReference>